<evidence type="ECO:0000256" key="6">
    <source>
        <dbReference type="ARBA" id="ARBA00022840"/>
    </source>
</evidence>
<keyword evidence="10" id="KW-1185">Reference proteome</keyword>
<accession>A0A4U5TWF9</accession>
<dbReference type="SUPFAM" id="SSF52374">
    <property type="entry name" value="Nucleotidylyl transferase"/>
    <property type="match status" value="1"/>
</dbReference>
<feature type="binding site" evidence="8">
    <location>
        <begin position="146"/>
        <end position="149"/>
    </location>
    <ligand>
        <name>ATP</name>
        <dbReference type="ChEBI" id="CHEBI:30616"/>
    </ligand>
</feature>
<evidence type="ECO:0000313" key="9">
    <source>
        <dbReference type="EMBL" id="TKS57578.1"/>
    </source>
</evidence>
<protein>
    <recommendedName>
        <fullName evidence="8">Pantothenate synthetase</fullName>
        <shortName evidence="8">PS</shortName>
        <ecNumber evidence="8">6.3.2.1</ecNumber>
    </recommendedName>
    <alternativeName>
        <fullName evidence="8">Pantoate--beta-alanine ligase</fullName>
    </alternativeName>
    <alternativeName>
        <fullName evidence="8">Pantoate-activating enzyme</fullName>
    </alternativeName>
</protein>
<feature type="binding site" evidence="8">
    <location>
        <position position="152"/>
    </location>
    <ligand>
        <name>(R)-pantoate</name>
        <dbReference type="ChEBI" id="CHEBI:15980"/>
    </ligand>
</feature>
<comment type="caution">
    <text evidence="8">Lacks conserved residue(s) required for the propagation of feature annotation.</text>
</comment>
<feature type="binding site" evidence="8">
    <location>
        <begin position="183"/>
        <end position="186"/>
    </location>
    <ligand>
        <name>ATP</name>
        <dbReference type="ChEBI" id="CHEBI:30616"/>
    </ligand>
</feature>
<evidence type="ECO:0000256" key="3">
    <source>
        <dbReference type="ARBA" id="ARBA00022598"/>
    </source>
</evidence>
<dbReference type="UniPathway" id="UPA00028">
    <property type="reaction ID" value="UER00005"/>
</dbReference>
<keyword evidence="5 8" id="KW-0547">Nucleotide-binding</keyword>
<keyword evidence="6 8" id="KW-0067">ATP-binding</keyword>
<dbReference type="RefSeq" id="WP_138931278.1">
    <property type="nucleotide sequence ID" value="NZ_SWMU01000001.1"/>
</dbReference>
<sequence>MIFKNISDLRHHLIEQLPNALGLVPTMGALHDGHLSIIKDAIADCDVVVVSIFVNPTQFNDPKDLSNYPRTLKEDVEKINQLHGNILIYCPSVKEVYPHGVVSETFDFGSLSKYMEGQYRGGHFDGVGTVLKRLFQLVKPNKAYFGKKDYQQFAIVKKLVDIENFSIEVIGCETYRESNGLAKSSRNKLLSKDQMQEAEILYSCLKWAKENFHKQAPTEMKKKVKSIFTSKENFKLEYFEIADENDLVPVVKLIKGKRYRAFIAAYCSGVRLIDNIALN</sequence>
<dbReference type="PANTHER" id="PTHR21299:SF1">
    <property type="entry name" value="PANTOATE--BETA-ALANINE LIGASE"/>
    <property type="match status" value="1"/>
</dbReference>
<proteinExistence type="inferred from homology"/>
<feature type="binding site" evidence="8">
    <location>
        <position position="58"/>
    </location>
    <ligand>
        <name>beta-alanine</name>
        <dbReference type="ChEBI" id="CHEBI:57966"/>
    </ligand>
</feature>
<dbReference type="EC" id="6.3.2.1" evidence="8"/>
<dbReference type="EMBL" id="SWMU01000001">
    <property type="protein sequence ID" value="TKS57578.1"/>
    <property type="molecule type" value="Genomic_DNA"/>
</dbReference>
<dbReference type="HAMAP" id="MF_00158">
    <property type="entry name" value="PanC"/>
    <property type="match status" value="1"/>
</dbReference>
<dbReference type="NCBIfam" id="TIGR00018">
    <property type="entry name" value="panC"/>
    <property type="match status" value="1"/>
</dbReference>
<keyword evidence="8" id="KW-0963">Cytoplasm</keyword>
<dbReference type="InterPro" id="IPR003721">
    <property type="entry name" value="Pantoate_ligase"/>
</dbReference>
<dbReference type="Gene3D" id="3.40.50.620">
    <property type="entry name" value="HUPs"/>
    <property type="match status" value="1"/>
</dbReference>
<dbReference type="Gene3D" id="3.30.1300.10">
    <property type="entry name" value="Pantoate-beta-alanine ligase, C-terminal domain"/>
    <property type="match status" value="1"/>
</dbReference>
<dbReference type="InterPro" id="IPR014729">
    <property type="entry name" value="Rossmann-like_a/b/a_fold"/>
</dbReference>
<gene>
    <name evidence="8" type="primary">panC</name>
    <name evidence="9" type="ORF">FCN74_03945</name>
</gene>
<comment type="subcellular location">
    <subcellularLocation>
        <location evidence="8">Cytoplasm</location>
    </subcellularLocation>
</comment>
<evidence type="ECO:0000256" key="4">
    <source>
        <dbReference type="ARBA" id="ARBA00022655"/>
    </source>
</evidence>
<feature type="binding site" evidence="8">
    <location>
        <begin position="27"/>
        <end position="34"/>
    </location>
    <ligand>
        <name>ATP</name>
        <dbReference type="ChEBI" id="CHEBI:30616"/>
    </ligand>
</feature>
<dbReference type="OrthoDB" id="9773087at2"/>
<dbReference type="AlphaFoldDB" id="A0A4U5TWF9"/>
<keyword evidence="4 8" id="KW-0566">Pantothenate biosynthesis</keyword>
<evidence type="ECO:0000256" key="8">
    <source>
        <dbReference type="HAMAP-Rule" id="MF_00158"/>
    </source>
</evidence>
<evidence type="ECO:0000256" key="5">
    <source>
        <dbReference type="ARBA" id="ARBA00022741"/>
    </source>
</evidence>
<feature type="active site" description="Proton donor" evidence="8">
    <location>
        <position position="34"/>
    </location>
</feature>
<dbReference type="GO" id="GO:0005524">
    <property type="term" value="F:ATP binding"/>
    <property type="evidence" value="ECO:0007669"/>
    <property type="project" value="UniProtKB-KW"/>
</dbReference>
<name>A0A4U5TWF9_9FLAO</name>
<comment type="subunit">
    <text evidence="8">Homodimer.</text>
</comment>
<comment type="pathway">
    <text evidence="1 8">Cofactor biosynthesis; (R)-pantothenate biosynthesis; (R)-pantothenate from (R)-pantoate and beta-alanine: step 1/1.</text>
</comment>
<evidence type="ECO:0000256" key="2">
    <source>
        <dbReference type="ARBA" id="ARBA00009256"/>
    </source>
</evidence>
<dbReference type="InterPro" id="IPR042176">
    <property type="entry name" value="Pantoate_ligase_C"/>
</dbReference>
<dbReference type="Proteomes" id="UP000306552">
    <property type="component" value="Unassembled WGS sequence"/>
</dbReference>
<keyword evidence="3 8" id="KW-0436">Ligase</keyword>
<comment type="catalytic activity">
    <reaction evidence="7 8">
        <text>(R)-pantoate + beta-alanine + ATP = (R)-pantothenate + AMP + diphosphate + H(+)</text>
        <dbReference type="Rhea" id="RHEA:10912"/>
        <dbReference type="ChEBI" id="CHEBI:15378"/>
        <dbReference type="ChEBI" id="CHEBI:15980"/>
        <dbReference type="ChEBI" id="CHEBI:29032"/>
        <dbReference type="ChEBI" id="CHEBI:30616"/>
        <dbReference type="ChEBI" id="CHEBI:33019"/>
        <dbReference type="ChEBI" id="CHEBI:57966"/>
        <dbReference type="ChEBI" id="CHEBI:456215"/>
        <dbReference type="EC" id="6.3.2.1"/>
    </reaction>
</comment>
<dbReference type="GO" id="GO:0005829">
    <property type="term" value="C:cytosol"/>
    <property type="evidence" value="ECO:0007669"/>
    <property type="project" value="TreeGrafter"/>
</dbReference>
<comment type="similarity">
    <text evidence="2 8">Belongs to the pantothenate synthetase family.</text>
</comment>
<evidence type="ECO:0000256" key="7">
    <source>
        <dbReference type="ARBA" id="ARBA00048258"/>
    </source>
</evidence>
<dbReference type="Pfam" id="PF02569">
    <property type="entry name" value="Pantoate_ligase"/>
    <property type="match status" value="1"/>
</dbReference>
<comment type="caution">
    <text evidence="9">The sequence shown here is derived from an EMBL/GenBank/DDBJ whole genome shotgun (WGS) entry which is preliminary data.</text>
</comment>
<organism evidence="9 10">
    <name type="scientific">Mesohalobacter halotolerans</name>
    <dbReference type="NCBI Taxonomy" id="1883405"/>
    <lineage>
        <taxon>Bacteria</taxon>
        <taxon>Pseudomonadati</taxon>
        <taxon>Bacteroidota</taxon>
        <taxon>Flavobacteriia</taxon>
        <taxon>Flavobacteriales</taxon>
        <taxon>Flavobacteriaceae</taxon>
        <taxon>Mesohalobacter</taxon>
    </lineage>
</organism>
<evidence type="ECO:0000256" key="1">
    <source>
        <dbReference type="ARBA" id="ARBA00004990"/>
    </source>
</evidence>
<dbReference type="PANTHER" id="PTHR21299">
    <property type="entry name" value="CYTIDYLATE KINASE/PANTOATE-BETA-ALANINE LIGASE"/>
    <property type="match status" value="1"/>
</dbReference>
<evidence type="ECO:0000313" key="10">
    <source>
        <dbReference type="Proteomes" id="UP000306552"/>
    </source>
</evidence>
<dbReference type="GO" id="GO:0015940">
    <property type="term" value="P:pantothenate biosynthetic process"/>
    <property type="evidence" value="ECO:0007669"/>
    <property type="project" value="UniProtKB-UniRule"/>
</dbReference>
<reference evidence="9 10" key="1">
    <citation type="submission" date="2019-04" db="EMBL/GenBank/DDBJ databases">
        <title>Psychroflexus halotolerans sp. nov., isolated from a marine solar saltern.</title>
        <authorList>
            <person name="Feng X."/>
        </authorList>
    </citation>
    <scope>NUCLEOTIDE SEQUENCE [LARGE SCALE GENOMIC DNA]</scope>
    <source>
        <strain evidence="9 10">WDS2C27</strain>
    </source>
</reference>
<comment type="function">
    <text evidence="8">Catalyzes the condensation of pantoate with beta-alanine in an ATP-dependent reaction via a pantoyl-adenylate intermediate.</text>
</comment>
<comment type="miscellaneous">
    <text evidence="8">The reaction proceeds by a bi uni uni bi ping pong mechanism.</text>
</comment>
<feature type="binding site" evidence="8">
    <location>
        <position position="58"/>
    </location>
    <ligand>
        <name>(R)-pantoate</name>
        <dbReference type="ChEBI" id="CHEBI:15980"/>
    </ligand>
</feature>
<dbReference type="GO" id="GO:0004592">
    <property type="term" value="F:pantoate-beta-alanine ligase activity"/>
    <property type="evidence" value="ECO:0007669"/>
    <property type="project" value="UniProtKB-UniRule"/>
</dbReference>